<proteinExistence type="predicted"/>
<gene>
    <name evidence="1" type="ORF">BGZ99_005405</name>
</gene>
<evidence type="ECO:0000313" key="1">
    <source>
        <dbReference type="EMBL" id="KAG0328390.1"/>
    </source>
</evidence>
<keyword evidence="2" id="KW-1185">Reference proteome</keyword>
<accession>A0A9P6RSK7</accession>
<organism evidence="1 2">
    <name type="scientific">Dissophora globulifera</name>
    <dbReference type="NCBI Taxonomy" id="979702"/>
    <lineage>
        <taxon>Eukaryota</taxon>
        <taxon>Fungi</taxon>
        <taxon>Fungi incertae sedis</taxon>
        <taxon>Mucoromycota</taxon>
        <taxon>Mortierellomycotina</taxon>
        <taxon>Mortierellomycetes</taxon>
        <taxon>Mortierellales</taxon>
        <taxon>Mortierellaceae</taxon>
        <taxon>Dissophora</taxon>
    </lineage>
</organism>
<dbReference type="AlphaFoldDB" id="A0A9P6RSK7"/>
<evidence type="ECO:0000313" key="2">
    <source>
        <dbReference type="Proteomes" id="UP000738325"/>
    </source>
</evidence>
<reference evidence="1" key="1">
    <citation type="journal article" date="2020" name="Fungal Divers.">
        <title>Resolving the Mortierellaceae phylogeny through synthesis of multi-gene phylogenetics and phylogenomics.</title>
        <authorList>
            <person name="Vandepol N."/>
            <person name="Liber J."/>
            <person name="Desiro A."/>
            <person name="Na H."/>
            <person name="Kennedy M."/>
            <person name="Barry K."/>
            <person name="Grigoriev I.V."/>
            <person name="Miller A.N."/>
            <person name="O'Donnell K."/>
            <person name="Stajich J.E."/>
            <person name="Bonito G."/>
        </authorList>
    </citation>
    <scope>NUCLEOTIDE SEQUENCE</scope>
    <source>
        <strain evidence="1">REB-010B</strain>
    </source>
</reference>
<dbReference type="Proteomes" id="UP000738325">
    <property type="component" value="Unassembled WGS sequence"/>
</dbReference>
<dbReference type="Gene3D" id="3.80.10.10">
    <property type="entry name" value="Ribonuclease Inhibitor"/>
    <property type="match status" value="1"/>
</dbReference>
<dbReference type="SUPFAM" id="SSF52047">
    <property type="entry name" value="RNI-like"/>
    <property type="match status" value="1"/>
</dbReference>
<dbReference type="OrthoDB" id="2407620at2759"/>
<sequence>MSILHHLRALSFGHKRDASFNISMRLSIVAIEIPEILEEVLSYLSDSDLRYRTRGVNRLWQSISDRLIQGEAHWKDTHSVQEQHRQLALLSSEQTKTFYCYCQDESAHLTLPAGIEQDAEQAWMRLMQTIVGIVEAKRSKTINSRHGVQTGLPWRTLVFSGRTVFNEKWDPLFRESQMFLNLGVLRLEHLTPGAVELDSIFSGLPKLKELVVESSESQPYTYRQNTTITWRERAELPVLGLRSLRLGYLTVSQSMLETILNAMPHLRSLNLVSLIANCKDAEATIDRPSFVEHISQVCPDLLQFHLSFIGSRMTISDVQQLQLAFPKLSNTTFSTSDIVPGFLDLFVDRLTTLEIKGFLGGLSDFTLGDYLHAYLCQAPLLLHLKTYGVKLFHENFVLQLNYWTLATTMPFSAWTASRDNNEDMFDQPVWACRGLRTLYVLADSRAHTRVAESRAISRIVFGYISRVCPRLEDVAIERRYLNTDFAGGIALLSRCKRLRRLRLYTNLVPTPMETDLEWLALGMPDTTSVATTALASTSDSASASTVTSTTAKKVSLKRVSLLSVVFNSHVRPPMSSKRVQEVSNSARESRGSRVLAKIKELEIAASQVPSVLSTTLTHATSLPPPPTPAPPSIYEQTLVKPLQGSEAELSGVHVGGNTIPSSTFFGGDDRVDQETEDLDPNEMTTLHDIRHLLKQLKILVRLSEDTARDDSRACCWPQLEVFEINQKTSRTQATPAAQDLIQRLRPDLADKRSTIYE</sequence>
<dbReference type="InterPro" id="IPR032675">
    <property type="entry name" value="LRR_dom_sf"/>
</dbReference>
<name>A0A9P6RSK7_9FUNG</name>
<comment type="caution">
    <text evidence="1">The sequence shown here is derived from an EMBL/GenBank/DDBJ whole genome shotgun (WGS) entry which is preliminary data.</text>
</comment>
<dbReference type="EMBL" id="JAAAIP010000035">
    <property type="protein sequence ID" value="KAG0328390.1"/>
    <property type="molecule type" value="Genomic_DNA"/>
</dbReference>
<evidence type="ECO:0008006" key="3">
    <source>
        <dbReference type="Google" id="ProtNLM"/>
    </source>
</evidence>
<protein>
    <recommendedName>
        <fullName evidence="3">F-box domain-containing protein</fullName>
    </recommendedName>
</protein>